<organism evidence="1 2">
    <name type="scientific">Aspergillus leporis</name>
    <dbReference type="NCBI Taxonomy" id="41062"/>
    <lineage>
        <taxon>Eukaryota</taxon>
        <taxon>Fungi</taxon>
        <taxon>Dikarya</taxon>
        <taxon>Ascomycota</taxon>
        <taxon>Pezizomycotina</taxon>
        <taxon>Eurotiomycetes</taxon>
        <taxon>Eurotiomycetidae</taxon>
        <taxon>Eurotiales</taxon>
        <taxon>Aspergillaceae</taxon>
        <taxon>Aspergillus</taxon>
        <taxon>Aspergillus subgen. Circumdati</taxon>
    </lineage>
</organism>
<dbReference type="Proteomes" id="UP000326565">
    <property type="component" value="Unassembled WGS sequence"/>
</dbReference>
<sequence length="171" mass="20023">MVVRMNVALQDFRLDGRSILFGRVTSTITHGCSAILFSIHRLHFRVSTRTLVTLLSTFYIREDMKLLAPLPARIPYQRNLSVAFKSTVPPWSMEFMVWLYLQKSMLKFSANVCLFSTYCRQLGRYFRGSLMTKAGFAAIYTQSFRGRFWQMKQRSRVMNFIEDLERIACSM</sequence>
<gene>
    <name evidence="1" type="ORF">BDV29DRAFT_176048</name>
</gene>
<name>A0A5N5WZA5_9EURO</name>
<dbReference type="EMBL" id="ML732233">
    <property type="protein sequence ID" value="KAB8073087.1"/>
    <property type="molecule type" value="Genomic_DNA"/>
</dbReference>
<accession>A0A5N5WZA5</accession>
<reference evidence="1 2" key="1">
    <citation type="submission" date="2019-04" db="EMBL/GenBank/DDBJ databases">
        <title>Friends and foes A comparative genomics study of 23 Aspergillus species from section Flavi.</title>
        <authorList>
            <consortium name="DOE Joint Genome Institute"/>
            <person name="Kjaerbolling I."/>
            <person name="Vesth T."/>
            <person name="Frisvad J.C."/>
            <person name="Nybo J.L."/>
            <person name="Theobald S."/>
            <person name="Kildgaard S."/>
            <person name="Isbrandt T."/>
            <person name="Kuo A."/>
            <person name="Sato A."/>
            <person name="Lyhne E.K."/>
            <person name="Kogle M.E."/>
            <person name="Wiebenga A."/>
            <person name="Kun R.S."/>
            <person name="Lubbers R.J."/>
            <person name="Makela M.R."/>
            <person name="Barry K."/>
            <person name="Chovatia M."/>
            <person name="Clum A."/>
            <person name="Daum C."/>
            <person name="Haridas S."/>
            <person name="He G."/>
            <person name="LaButti K."/>
            <person name="Lipzen A."/>
            <person name="Mondo S."/>
            <person name="Riley R."/>
            <person name="Salamov A."/>
            <person name="Simmons B.A."/>
            <person name="Magnuson J.K."/>
            <person name="Henrissat B."/>
            <person name="Mortensen U.H."/>
            <person name="Larsen T.O."/>
            <person name="Devries R.P."/>
            <person name="Grigoriev I.V."/>
            <person name="Machida M."/>
            <person name="Baker S.E."/>
            <person name="Andersen M.R."/>
        </authorList>
    </citation>
    <scope>NUCLEOTIDE SEQUENCE [LARGE SCALE GENOMIC DNA]</scope>
    <source>
        <strain evidence="1 2">CBS 151.66</strain>
    </source>
</reference>
<dbReference type="AlphaFoldDB" id="A0A5N5WZA5"/>
<evidence type="ECO:0000313" key="2">
    <source>
        <dbReference type="Proteomes" id="UP000326565"/>
    </source>
</evidence>
<proteinExistence type="predicted"/>
<protein>
    <submittedName>
        <fullName evidence="1">Uncharacterized protein</fullName>
    </submittedName>
</protein>
<keyword evidence="2" id="KW-1185">Reference proteome</keyword>
<evidence type="ECO:0000313" key="1">
    <source>
        <dbReference type="EMBL" id="KAB8073087.1"/>
    </source>
</evidence>